<gene>
    <name evidence="5" type="ORF">DIURU_005769</name>
</gene>
<feature type="domain" description="RRM" evidence="4">
    <location>
        <begin position="92"/>
        <end position="173"/>
    </location>
</feature>
<feature type="compositionally biased region" description="Basic and acidic residues" evidence="3">
    <location>
        <begin position="239"/>
        <end position="253"/>
    </location>
</feature>
<keyword evidence="1 2" id="KW-0694">RNA-binding</keyword>
<organism evidence="5 6">
    <name type="scientific">Diutina rugosa</name>
    <name type="common">Yeast</name>
    <name type="synonym">Candida rugosa</name>
    <dbReference type="NCBI Taxonomy" id="5481"/>
    <lineage>
        <taxon>Eukaryota</taxon>
        <taxon>Fungi</taxon>
        <taxon>Dikarya</taxon>
        <taxon>Ascomycota</taxon>
        <taxon>Saccharomycotina</taxon>
        <taxon>Pichiomycetes</taxon>
        <taxon>Debaryomycetaceae</taxon>
        <taxon>Diutina</taxon>
    </lineage>
</organism>
<keyword evidence="6" id="KW-1185">Reference proteome</keyword>
<feature type="compositionally biased region" description="Basic and acidic residues" evidence="3">
    <location>
        <begin position="308"/>
        <end position="326"/>
    </location>
</feature>
<feature type="compositionally biased region" description="Basic and acidic residues" evidence="3">
    <location>
        <begin position="71"/>
        <end position="85"/>
    </location>
</feature>
<sequence>MAPKKGTKMDLGDFLADDTLGGSSWADEDVDFSAIGSTAAVTTAAVPSAGSGFSSGFGSGAAGGSSAFGRGGDDAFPRRERKEYPVPDAPPYRAMVSNLPWEANDFGLQEFFETLMDGHDLIKDIDIPRDRESDRIRGFAFVEFHTREMLEEALKTSNTEYIGRRIFVSVAAPKNDGWSRVGGSRFGDDVDLDWGAARSSRATLPPRERGERPMRSRPVDDGPELDWGSARGSGQLPPREPRGERTFRPKRDDDGPDLDWGSARGSGQLPPREPRERTFRPKRDEGPDLDWSSARGSGQLPPRRAPAPRRDDAAPKRTEPELDWSRGQRLPPRRSAAAASAATGAGAGAAKADDKKKEDKPQSSSFAVLAVDDDDDDAKDETHGETAADADVADVATKVASLAVEEPTDDGWEVVGK</sequence>
<feature type="compositionally biased region" description="Basic and acidic residues" evidence="3">
    <location>
        <begin position="351"/>
        <end position="361"/>
    </location>
</feature>
<dbReference type="SUPFAM" id="SSF54928">
    <property type="entry name" value="RNA-binding domain, RBD"/>
    <property type="match status" value="1"/>
</dbReference>
<dbReference type="Pfam" id="PF00076">
    <property type="entry name" value="RRM_1"/>
    <property type="match status" value="1"/>
</dbReference>
<dbReference type="RefSeq" id="XP_034009443.1">
    <property type="nucleotide sequence ID" value="XM_034158787.1"/>
</dbReference>
<feature type="region of interest" description="Disordered" evidence="3">
    <location>
        <begin position="58"/>
        <end position="89"/>
    </location>
</feature>
<proteinExistence type="predicted"/>
<dbReference type="OMA" id="WDSARGS"/>
<dbReference type="VEuPathDB" id="FungiDB:DIURU_005769"/>
<dbReference type="PANTHER" id="PTHR23236:SF11">
    <property type="entry name" value="EUKARYOTIC TRANSLATION INITIATION FACTOR 4H"/>
    <property type="match status" value="1"/>
</dbReference>
<evidence type="ECO:0000256" key="1">
    <source>
        <dbReference type="ARBA" id="ARBA00022884"/>
    </source>
</evidence>
<dbReference type="OrthoDB" id="48651at2759"/>
<dbReference type="InterPro" id="IPR012677">
    <property type="entry name" value="Nucleotide-bd_a/b_plait_sf"/>
</dbReference>
<dbReference type="EMBL" id="SWFT01000164">
    <property type="protein sequence ID" value="KAA8896503.1"/>
    <property type="molecule type" value="Genomic_DNA"/>
</dbReference>
<dbReference type="GO" id="GO:0005730">
    <property type="term" value="C:nucleolus"/>
    <property type="evidence" value="ECO:0007669"/>
    <property type="project" value="TreeGrafter"/>
</dbReference>
<dbReference type="GO" id="GO:0003723">
    <property type="term" value="F:RNA binding"/>
    <property type="evidence" value="ECO:0007669"/>
    <property type="project" value="UniProtKB-UniRule"/>
</dbReference>
<evidence type="ECO:0000313" key="6">
    <source>
        <dbReference type="Proteomes" id="UP000449547"/>
    </source>
</evidence>
<accession>A0A642UC15</accession>
<feature type="compositionally biased region" description="Basic and acidic residues" evidence="3">
    <location>
        <begin position="206"/>
        <end position="220"/>
    </location>
</feature>
<feature type="compositionally biased region" description="Low complexity" evidence="3">
    <location>
        <begin position="336"/>
        <end position="350"/>
    </location>
</feature>
<dbReference type="GeneID" id="54784420"/>
<reference evidence="5 6" key="1">
    <citation type="submission" date="2019-07" db="EMBL/GenBank/DDBJ databases">
        <title>Genome assembly of two rare yeast pathogens: Diutina rugosa and Trichomonascus ciferrii.</title>
        <authorList>
            <person name="Mixao V."/>
            <person name="Saus E."/>
            <person name="Hansen A."/>
            <person name="Lass-Flor C."/>
            <person name="Gabaldon T."/>
        </authorList>
    </citation>
    <scope>NUCLEOTIDE SEQUENCE [LARGE SCALE GENOMIC DNA]</scope>
    <source>
        <strain evidence="5 6">CBS 613</strain>
    </source>
</reference>
<dbReference type="AlphaFoldDB" id="A0A642UC15"/>
<dbReference type="SMART" id="SM00360">
    <property type="entry name" value="RRM"/>
    <property type="match status" value="1"/>
</dbReference>
<dbReference type="Gene3D" id="3.30.70.330">
    <property type="match status" value="1"/>
</dbReference>
<dbReference type="InterPro" id="IPR000504">
    <property type="entry name" value="RRM_dom"/>
</dbReference>
<dbReference type="PANTHER" id="PTHR23236">
    <property type="entry name" value="EUKARYOTIC TRANSLATION INITIATION FACTOR 4B/4H"/>
    <property type="match status" value="1"/>
</dbReference>
<evidence type="ECO:0000256" key="2">
    <source>
        <dbReference type="PROSITE-ProRule" id="PRU00176"/>
    </source>
</evidence>
<evidence type="ECO:0000259" key="4">
    <source>
        <dbReference type="PROSITE" id="PS50102"/>
    </source>
</evidence>
<dbReference type="InterPro" id="IPR035979">
    <property type="entry name" value="RBD_domain_sf"/>
</dbReference>
<feature type="region of interest" description="Disordered" evidence="3">
    <location>
        <begin position="197"/>
        <end position="387"/>
    </location>
</feature>
<dbReference type="Proteomes" id="UP000449547">
    <property type="component" value="Unassembled WGS sequence"/>
</dbReference>
<evidence type="ECO:0000256" key="3">
    <source>
        <dbReference type="SAM" id="MobiDB-lite"/>
    </source>
</evidence>
<dbReference type="PROSITE" id="PS50102">
    <property type="entry name" value="RRM"/>
    <property type="match status" value="1"/>
</dbReference>
<evidence type="ECO:0000313" key="5">
    <source>
        <dbReference type="EMBL" id="KAA8896503.1"/>
    </source>
</evidence>
<protein>
    <recommendedName>
        <fullName evidence="4">RRM domain-containing protein</fullName>
    </recommendedName>
</protein>
<name>A0A642UC15_DIURU</name>
<feature type="compositionally biased region" description="Basic and acidic residues" evidence="3">
    <location>
        <begin position="272"/>
        <end position="286"/>
    </location>
</feature>
<comment type="caution">
    <text evidence="5">The sequence shown here is derived from an EMBL/GenBank/DDBJ whole genome shotgun (WGS) entry which is preliminary data.</text>
</comment>